<dbReference type="Pfam" id="PF05057">
    <property type="entry name" value="DUF676"/>
    <property type="match status" value="1"/>
</dbReference>
<gene>
    <name evidence="3" type="ORF">KFE25_007646</name>
</gene>
<keyword evidence="1" id="KW-0732">Signal</keyword>
<dbReference type="OMA" id="SANDWKF"/>
<feature type="signal peptide" evidence="1">
    <location>
        <begin position="1"/>
        <end position="38"/>
    </location>
</feature>
<dbReference type="InterPro" id="IPR029058">
    <property type="entry name" value="AB_hydrolase_fold"/>
</dbReference>
<proteinExistence type="predicted"/>
<accession>A0A8J5XJR6</accession>
<dbReference type="OrthoDB" id="273452at2759"/>
<sequence length="334" mass="35710">MALPTCRGAAASRRGMFARAAMLSAVFCALTSAPGVFGAPSASARAPARATPPKHLVVLAHGLGGTSRDLLRFEQALMACDASVLALAISGNEGRTKDGVRAGSARVEREVRAAVANHPSLRRISFVGNSLGGLYVREAACALHEPRRPFGLRGERIAGLAPEAFVTIASPHLGTRLLPWCPPALQGLPARAFAGQTASDLFLRTLVLADMTDERHLRALRAFRRRVLYANAGGDAMVQPYTAAIDGARRGVGPRERKMASRLRSMPWRTVLVEFRWLRFVPIAHNMICALSRDAVCRAVFARGGAVVDDAAASVCCSCTRPAQLRSTCETFRA</sequence>
<dbReference type="AlphaFoldDB" id="A0A8J5XJR6"/>
<comment type="caution">
    <text evidence="3">The sequence shown here is derived from an EMBL/GenBank/DDBJ whole genome shotgun (WGS) entry which is preliminary data.</text>
</comment>
<feature type="chain" id="PRO_5035239498" description="DUF676 domain-containing protein" evidence="1">
    <location>
        <begin position="39"/>
        <end position="334"/>
    </location>
</feature>
<name>A0A8J5XJR6_DIALT</name>
<evidence type="ECO:0000313" key="4">
    <source>
        <dbReference type="Proteomes" id="UP000751190"/>
    </source>
</evidence>
<organism evidence="3 4">
    <name type="scientific">Diacronema lutheri</name>
    <name type="common">Unicellular marine alga</name>
    <name type="synonym">Monochrysis lutheri</name>
    <dbReference type="NCBI Taxonomy" id="2081491"/>
    <lineage>
        <taxon>Eukaryota</taxon>
        <taxon>Haptista</taxon>
        <taxon>Haptophyta</taxon>
        <taxon>Pavlovophyceae</taxon>
        <taxon>Pavlovales</taxon>
        <taxon>Pavlovaceae</taxon>
        <taxon>Diacronema</taxon>
    </lineage>
</organism>
<dbReference type="InterPro" id="IPR044294">
    <property type="entry name" value="Lipase-like"/>
</dbReference>
<dbReference type="Proteomes" id="UP000751190">
    <property type="component" value="Unassembled WGS sequence"/>
</dbReference>
<dbReference type="EMBL" id="JAGTXO010000003">
    <property type="protein sequence ID" value="KAG8469128.1"/>
    <property type="molecule type" value="Genomic_DNA"/>
</dbReference>
<protein>
    <recommendedName>
        <fullName evidence="2">DUF676 domain-containing protein</fullName>
    </recommendedName>
</protein>
<reference evidence="3" key="1">
    <citation type="submission" date="2021-05" db="EMBL/GenBank/DDBJ databases">
        <title>The genome of the haptophyte Pavlova lutheri (Diacronema luteri, Pavlovales) - a model for lipid biosynthesis in eukaryotic algae.</title>
        <authorList>
            <person name="Hulatt C.J."/>
            <person name="Posewitz M.C."/>
        </authorList>
    </citation>
    <scope>NUCLEOTIDE SEQUENCE</scope>
    <source>
        <strain evidence="3">NIVA-4/92</strain>
    </source>
</reference>
<dbReference type="PANTHER" id="PTHR12482:SF62">
    <property type="entry name" value="LIPASE ROG1-RELATED"/>
    <property type="match status" value="1"/>
</dbReference>
<dbReference type="PANTHER" id="PTHR12482">
    <property type="entry name" value="LIPASE ROG1-RELATED-RELATED"/>
    <property type="match status" value="1"/>
</dbReference>
<dbReference type="InterPro" id="IPR007751">
    <property type="entry name" value="DUF676_lipase-like"/>
</dbReference>
<keyword evidence="4" id="KW-1185">Reference proteome</keyword>
<evidence type="ECO:0000313" key="3">
    <source>
        <dbReference type="EMBL" id="KAG8469128.1"/>
    </source>
</evidence>
<evidence type="ECO:0000259" key="2">
    <source>
        <dbReference type="Pfam" id="PF05057"/>
    </source>
</evidence>
<dbReference type="Gene3D" id="3.40.50.1820">
    <property type="entry name" value="alpha/beta hydrolase"/>
    <property type="match status" value="1"/>
</dbReference>
<evidence type="ECO:0000256" key="1">
    <source>
        <dbReference type="SAM" id="SignalP"/>
    </source>
</evidence>
<feature type="domain" description="DUF676" evidence="2">
    <location>
        <begin position="53"/>
        <end position="242"/>
    </location>
</feature>
<dbReference type="SUPFAM" id="SSF53474">
    <property type="entry name" value="alpha/beta-Hydrolases"/>
    <property type="match status" value="1"/>
</dbReference>